<accession>A0A5N6P2E8</accession>
<reference evidence="1 2" key="1">
    <citation type="submission" date="2019-05" db="EMBL/GenBank/DDBJ databases">
        <title>Mikania micrantha, genome provides insights into the molecular mechanism of rapid growth.</title>
        <authorList>
            <person name="Liu B."/>
        </authorList>
    </citation>
    <scope>NUCLEOTIDE SEQUENCE [LARGE SCALE GENOMIC DNA]</scope>
    <source>
        <strain evidence="1">NLD-2019</strain>
        <tissue evidence="1">Leaf</tissue>
    </source>
</reference>
<protein>
    <submittedName>
        <fullName evidence="1">Uncharacterized protein</fullName>
    </submittedName>
</protein>
<dbReference type="EMBL" id="SZYD01000007">
    <property type="protein sequence ID" value="KAD5802821.1"/>
    <property type="molecule type" value="Genomic_DNA"/>
</dbReference>
<gene>
    <name evidence="1" type="ORF">E3N88_14181</name>
</gene>
<comment type="caution">
    <text evidence="1">The sequence shown here is derived from an EMBL/GenBank/DDBJ whole genome shotgun (WGS) entry which is preliminary data.</text>
</comment>
<dbReference type="OrthoDB" id="747111at2759"/>
<evidence type="ECO:0000313" key="1">
    <source>
        <dbReference type="EMBL" id="KAD5802821.1"/>
    </source>
</evidence>
<name>A0A5N6P2E8_9ASTR</name>
<dbReference type="AlphaFoldDB" id="A0A5N6P2E8"/>
<proteinExistence type="predicted"/>
<dbReference type="Proteomes" id="UP000326396">
    <property type="component" value="Linkage Group LG15"/>
</dbReference>
<organism evidence="1 2">
    <name type="scientific">Mikania micrantha</name>
    <name type="common">bitter vine</name>
    <dbReference type="NCBI Taxonomy" id="192012"/>
    <lineage>
        <taxon>Eukaryota</taxon>
        <taxon>Viridiplantae</taxon>
        <taxon>Streptophyta</taxon>
        <taxon>Embryophyta</taxon>
        <taxon>Tracheophyta</taxon>
        <taxon>Spermatophyta</taxon>
        <taxon>Magnoliopsida</taxon>
        <taxon>eudicotyledons</taxon>
        <taxon>Gunneridae</taxon>
        <taxon>Pentapetalae</taxon>
        <taxon>asterids</taxon>
        <taxon>campanulids</taxon>
        <taxon>Asterales</taxon>
        <taxon>Asteraceae</taxon>
        <taxon>Asteroideae</taxon>
        <taxon>Heliantheae alliance</taxon>
        <taxon>Eupatorieae</taxon>
        <taxon>Mikania</taxon>
    </lineage>
</organism>
<sequence>MIKATENERKDNAIAKLRKSEEHVDEWLKMDETYTAGSCSWIMAVDGEKIFHSHCPQTARMYYHPPAEKTASGGASGGRGGADGGAELFSTFDFISAF</sequence>
<evidence type="ECO:0000313" key="2">
    <source>
        <dbReference type="Proteomes" id="UP000326396"/>
    </source>
</evidence>
<keyword evidence="2" id="KW-1185">Reference proteome</keyword>